<dbReference type="AlphaFoldDB" id="A0A1B9H0L2"/>
<sequence>MATTQDAAPSVQPVRPTSPTTVKSPDSETAAIALSLAGKRRRSLGSFLHGSRRPSLPPQNKGKGHGRAEEAAADRDGRLSEDEEEEEEEGATRVGTIDIEAYNASKGKETAIVAVDEGIRRDVNPEEREIDFQPEYVWDVLFENQRGIYLMGKGYFSSRTLLPADPSPFTRPSKSIPSASSMSIMEPSKAKSRRITTQTTAAIAGTPTASTSTNANAGSSQAAGPSSDNQTTAHASEAQPRDEDGKVKERSRSNKTSYTLETYQPPLPDWEYLTPWMVNMRVGTDEAGWRYNAWFKKSGWSSHAGPVGWGGWVRRREWVRLRFLAPKEQKGAGLPDLAARQTFESPARSLSEAMSSETVEDNVQNILRTMAKIGLDRQRLETWSKWLHMAARDRESQTWKRLELLCNDEHAVREMIQFPPHMPFTHHAYVAKATD</sequence>
<evidence type="ECO:0000313" key="2">
    <source>
        <dbReference type="EMBL" id="OCF36790.1"/>
    </source>
</evidence>
<dbReference type="Proteomes" id="UP000092666">
    <property type="component" value="Unassembled WGS sequence"/>
</dbReference>
<accession>A0A1B9H0L2</accession>
<feature type="compositionally biased region" description="Polar residues" evidence="1">
    <location>
        <begin position="15"/>
        <end position="24"/>
    </location>
</feature>
<dbReference type="STRING" id="1296120.A0A1B9H0L2"/>
<name>A0A1B9H0L2_9TREE</name>
<feature type="compositionally biased region" description="Basic and acidic residues" evidence="1">
    <location>
        <begin position="239"/>
        <end position="252"/>
    </location>
</feature>
<feature type="compositionally biased region" description="Basic and acidic residues" evidence="1">
    <location>
        <begin position="66"/>
        <end position="80"/>
    </location>
</feature>
<keyword evidence="3" id="KW-1185">Reference proteome</keyword>
<organism evidence="2 3">
    <name type="scientific">Kwoniella heveanensis BCC8398</name>
    <dbReference type="NCBI Taxonomy" id="1296120"/>
    <lineage>
        <taxon>Eukaryota</taxon>
        <taxon>Fungi</taxon>
        <taxon>Dikarya</taxon>
        <taxon>Basidiomycota</taxon>
        <taxon>Agaricomycotina</taxon>
        <taxon>Tremellomycetes</taxon>
        <taxon>Tremellales</taxon>
        <taxon>Cryptococcaceae</taxon>
        <taxon>Kwoniella</taxon>
    </lineage>
</organism>
<evidence type="ECO:0000313" key="3">
    <source>
        <dbReference type="Proteomes" id="UP000092666"/>
    </source>
</evidence>
<proteinExistence type="predicted"/>
<reference evidence="3" key="2">
    <citation type="submission" date="2013-12" db="EMBL/GenBank/DDBJ databases">
        <title>Evolution of pathogenesis and genome organization in the Tremellales.</title>
        <authorList>
            <person name="Cuomo C."/>
            <person name="Litvintseva A."/>
            <person name="Heitman J."/>
            <person name="Chen Y."/>
            <person name="Sun S."/>
            <person name="Springer D."/>
            <person name="Dromer F."/>
            <person name="Young S."/>
            <person name="Zeng Q."/>
            <person name="Chapman S."/>
            <person name="Gujja S."/>
            <person name="Saif S."/>
            <person name="Birren B."/>
        </authorList>
    </citation>
    <scope>NUCLEOTIDE SEQUENCE [LARGE SCALE GENOMIC DNA]</scope>
    <source>
        <strain evidence="3">BCC8398</strain>
    </source>
</reference>
<feature type="region of interest" description="Disordered" evidence="1">
    <location>
        <begin position="43"/>
        <end position="96"/>
    </location>
</feature>
<evidence type="ECO:0000256" key="1">
    <source>
        <dbReference type="SAM" id="MobiDB-lite"/>
    </source>
</evidence>
<dbReference type="OrthoDB" id="72441at2759"/>
<evidence type="ECO:0008006" key="4">
    <source>
        <dbReference type="Google" id="ProtNLM"/>
    </source>
</evidence>
<feature type="region of interest" description="Disordered" evidence="1">
    <location>
        <begin position="163"/>
        <end position="260"/>
    </location>
</feature>
<protein>
    <recommendedName>
        <fullName evidence="4">Peroxin domain-containing protein</fullName>
    </recommendedName>
</protein>
<reference evidence="2 3" key="1">
    <citation type="submission" date="2013-07" db="EMBL/GenBank/DDBJ databases">
        <title>The Genome Sequence of Cryptococcus heveanensis BCC8398.</title>
        <authorList>
            <consortium name="The Broad Institute Genome Sequencing Platform"/>
            <person name="Cuomo C."/>
            <person name="Litvintseva A."/>
            <person name="Chen Y."/>
            <person name="Heitman J."/>
            <person name="Sun S."/>
            <person name="Springer D."/>
            <person name="Dromer F."/>
            <person name="Young S.K."/>
            <person name="Zeng Q."/>
            <person name="Gargeya S."/>
            <person name="Fitzgerald M."/>
            <person name="Abouelleil A."/>
            <person name="Alvarado L."/>
            <person name="Berlin A.M."/>
            <person name="Chapman S.B."/>
            <person name="Dewar J."/>
            <person name="Goldberg J."/>
            <person name="Griggs A."/>
            <person name="Gujja S."/>
            <person name="Hansen M."/>
            <person name="Howarth C."/>
            <person name="Imamovic A."/>
            <person name="Larimer J."/>
            <person name="McCowan C."/>
            <person name="Murphy C."/>
            <person name="Pearson M."/>
            <person name="Priest M."/>
            <person name="Roberts A."/>
            <person name="Saif S."/>
            <person name="Shea T."/>
            <person name="Sykes S."/>
            <person name="Wortman J."/>
            <person name="Nusbaum C."/>
            <person name="Birren B."/>
        </authorList>
    </citation>
    <scope>NUCLEOTIDE SEQUENCE [LARGE SCALE GENOMIC DNA]</scope>
    <source>
        <strain evidence="2 3">BCC8398</strain>
    </source>
</reference>
<dbReference type="EMBL" id="KI669494">
    <property type="protein sequence ID" value="OCF36790.1"/>
    <property type="molecule type" value="Genomic_DNA"/>
</dbReference>
<feature type="compositionally biased region" description="Low complexity" evidence="1">
    <location>
        <begin position="173"/>
        <end position="187"/>
    </location>
</feature>
<feature type="compositionally biased region" description="Low complexity" evidence="1">
    <location>
        <begin position="195"/>
        <end position="227"/>
    </location>
</feature>
<feature type="region of interest" description="Disordered" evidence="1">
    <location>
        <begin position="1"/>
        <end position="29"/>
    </location>
</feature>
<gene>
    <name evidence="2" type="ORF">I316_01386</name>
</gene>